<feature type="transmembrane region" description="Helical" evidence="1">
    <location>
        <begin position="88"/>
        <end position="107"/>
    </location>
</feature>
<keyword evidence="1" id="KW-0472">Membrane</keyword>
<feature type="transmembrane region" description="Helical" evidence="1">
    <location>
        <begin position="141"/>
        <end position="163"/>
    </location>
</feature>
<reference evidence="2" key="2">
    <citation type="submission" date="2023-04" db="EMBL/GenBank/DDBJ databases">
        <authorList>
            <person name="Bu L."/>
            <person name="Lu L."/>
            <person name="Laidemitt M.R."/>
            <person name="Zhang S.M."/>
            <person name="Mutuku M."/>
            <person name="Mkoji G."/>
            <person name="Steinauer M."/>
            <person name="Loker E.S."/>
        </authorList>
    </citation>
    <scope>NUCLEOTIDE SEQUENCE</scope>
    <source>
        <strain evidence="2">KasaAsao</strain>
        <tissue evidence="2">Whole Snail</tissue>
    </source>
</reference>
<keyword evidence="1" id="KW-1133">Transmembrane helix</keyword>
<sequence length="253" mass="26260">MRQICDLHSLSLTRSLGCKRCEEDGKKVRGGVYFWSEPSNVIDEGLVKRNGQHVRLNQLPGENRCTRRAVRDRNETEPKRSHIKMNRLLTITLACCIMSAAFAQLPMGMGPMGGGLGALLPLMMRGGGGEAGMMSMLMMSMLGQGGAAGGAGGASSLMPLLMMMRGGGTSEMMLPLMMMMNQGGGANGMMSNPLMMMMLSGGGDAMAKYLPLMMMQQGAGAGAGAAAGGEAPSSGMGGMGAMGMPLMLSSMAA</sequence>
<keyword evidence="3" id="KW-1185">Reference proteome</keyword>
<organism evidence="2 3">
    <name type="scientific">Biomphalaria pfeifferi</name>
    <name type="common">Bloodfluke planorb</name>
    <name type="synonym">Freshwater snail</name>
    <dbReference type="NCBI Taxonomy" id="112525"/>
    <lineage>
        <taxon>Eukaryota</taxon>
        <taxon>Metazoa</taxon>
        <taxon>Spiralia</taxon>
        <taxon>Lophotrochozoa</taxon>
        <taxon>Mollusca</taxon>
        <taxon>Gastropoda</taxon>
        <taxon>Heterobranchia</taxon>
        <taxon>Euthyneura</taxon>
        <taxon>Panpulmonata</taxon>
        <taxon>Hygrophila</taxon>
        <taxon>Lymnaeoidea</taxon>
        <taxon>Planorbidae</taxon>
        <taxon>Biomphalaria</taxon>
    </lineage>
</organism>
<dbReference type="AlphaFoldDB" id="A0AAD8BMJ1"/>
<protein>
    <submittedName>
        <fullName evidence="2">Glycine and methionine-rich protein</fullName>
    </submittedName>
</protein>
<evidence type="ECO:0000313" key="2">
    <source>
        <dbReference type="EMBL" id="KAK0057341.1"/>
    </source>
</evidence>
<dbReference type="EMBL" id="JASAOG010000055">
    <property type="protein sequence ID" value="KAK0057341.1"/>
    <property type="molecule type" value="Genomic_DNA"/>
</dbReference>
<accession>A0AAD8BMJ1</accession>
<gene>
    <name evidence="2" type="ORF">Bpfe_013148</name>
</gene>
<evidence type="ECO:0000313" key="3">
    <source>
        <dbReference type="Proteomes" id="UP001233172"/>
    </source>
</evidence>
<evidence type="ECO:0000256" key="1">
    <source>
        <dbReference type="SAM" id="Phobius"/>
    </source>
</evidence>
<reference evidence="2" key="1">
    <citation type="journal article" date="2023" name="PLoS Negl. Trop. Dis.">
        <title>A genome sequence for Biomphalaria pfeifferi, the major vector snail for the human-infecting parasite Schistosoma mansoni.</title>
        <authorList>
            <person name="Bu L."/>
            <person name="Lu L."/>
            <person name="Laidemitt M.R."/>
            <person name="Zhang S.M."/>
            <person name="Mutuku M."/>
            <person name="Mkoji G."/>
            <person name="Steinauer M."/>
            <person name="Loker E.S."/>
        </authorList>
    </citation>
    <scope>NUCLEOTIDE SEQUENCE</scope>
    <source>
        <strain evidence="2">KasaAsao</strain>
    </source>
</reference>
<dbReference type="Proteomes" id="UP001233172">
    <property type="component" value="Unassembled WGS sequence"/>
</dbReference>
<name>A0AAD8BMJ1_BIOPF</name>
<keyword evidence="1" id="KW-0812">Transmembrane</keyword>
<comment type="caution">
    <text evidence="2">The sequence shown here is derived from an EMBL/GenBank/DDBJ whole genome shotgun (WGS) entry which is preliminary data.</text>
</comment>
<proteinExistence type="predicted"/>